<keyword evidence="1" id="KW-0812">Transmembrane</keyword>
<protein>
    <submittedName>
        <fullName evidence="2">Uncharacterized protein</fullName>
    </submittedName>
</protein>
<keyword evidence="1" id="KW-0472">Membrane</keyword>
<dbReference type="Proteomes" id="UP000007382">
    <property type="component" value="Chromosome"/>
</dbReference>
<dbReference type="RefSeq" id="WP_014450076.1">
    <property type="nucleotide sequence ID" value="NC_017094.1"/>
</dbReference>
<evidence type="ECO:0000256" key="1">
    <source>
        <dbReference type="SAM" id="Phobius"/>
    </source>
</evidence>
<proteinExistence type="predicted"/>
<dbReference type="STRING" id="1162668.LFE_1914"/>
<sequence length="60" mass="7168">MSGQEEYNRLSHMSVFLVYGLLVVMAGGILVIFFQWIYQRFIRKEPPPVYTEKPRLFKKD</sequence>
<organism evidence="2 3">
    <name type="scientific">Leptospirillum ferrooxidans (strain C2-3)</name>
    <dbReference type="NCBI Taxonomy" id="1162668"/>
    <lineage>
        <taxon>Bacteria</taxon>
        <taxon>Pseudomonadati</taxon>
        <taxon>Nitrospirota</taxon>
        <taxon>Nitrospiria</taxon>
        <taxon>Nitrospirales</taxon>
        <taxon>Nitrospiraceae</taxon>
        <taxon>Leptospirillum</taxon>
    </lineage>
</organism>
<name>I0IQP3_LEPFC</name>
<gene>
    <name evidence="2" type="ordered locus">LFE_1914</name>
</gene>
<dbReference type="KEGG" id="lfc:LFE_1914"/>
<accession>I0IQP3</accession>
<evidence type="ECO:0000313" key="2">
    <source>
        <dbReference type="EMBL" id="BAM07592.1"/>
    </source>
</evidence>
<dbReference type="EMBL" id="AP012342">
    <property type="protein sequence ID" value="BAM07592.1"/>
    <property type="molecule type" value="Genomic_DNA"/>
</dbReference>
<keyword evidence="3" id="KW-1185">Reference proteome</keyword>
<dbReference type="OrthoDB" id="9810736at2"/>
<keyword evidence="1" id="KW-1133">Transmembrane helix</keyword>
<reference evidence="2 3" key="1">
    <citation type="journal article" date="2012" name="J. Bacteriol.">
        <title>Complete Genome Sequence of Leptospirillum ferrooxidans Strain C2-3, Isolated from a Fresh Volcanic Ash Deposit on the Island of Miyake, Japan.</title>
        <authorList>
            <person name="Fujimura R."/>
            <person name="Sato Y."/>
            <person name="Nishizawa T."/>
            <person name="Oshima K."/>
            <person name="Kim S.-W."/>
            <person name="Hattori M."/>
            <person name="Kamijo T."/>
            <person name="Ohta H."/>
        </authorList>
    </citation>
    <scope>NUCLEOTIDE SEQUENCE [LARGE SCALE GENOMIC DNA]</scope>
    <source>
        <strain evidence="2 3">C2-3</strain>
    </source>
</reference>
<reference evidence="3" key="2">
    <citation type="submission" date="2012-03" db="EMBL/GenBank/DDBJ databases">
        <title>The complete genome sequence of the pioneer microbe on fresh volcanic deposit, Leptospirillum ferrooxidans strain C2-3.</title>
        <authorList>
            <person name="Fujimura R."/>
            <person name="Sato Y."/>
            <person name="Nishizawa T."/>
            <person name="Nanba K."/>
            <person name="Oshima K."/>
            <person name="Hattori M."/>
            <person name="Kamijo T."/>
            <person name="Ohta H."/>
        </authorList>
    </citation>
    <scope>NUCLEOTIDE SEQUENCE [LARGE SCALE GENOMIC DNA]</scope>
    <source>
        <strain evidence="3">C2-3</strain>
    </source>
</reference>
<evidence type="ECO:0000313" key="3">
    <source>
        <dbReference type="Proteomes" id="UP000007382"/>
    </source>
</evidence>
<dbReference type="HOGENOM" id="CLU_2935963_0_0_0"/>
<feature type="transmembrane region" description="Helical" evidence="1">
    <location>
        <begin position="16"/>
        <end position="38"/>
    </location>
</feature>
<dbReference type="AlphaFoldDB" id="I0IQP3"/>